<dbReference type="OrthoDB" id="107064at2"/>
<accession>A0A4Q2M637</accession>
<sequence>MTSMTRPVSLGATPRALPALPTDLPRTEIADLLSWAVDYSHQAELDTHAARWEALATVAAADVTAARVLEPHLDALEILRQAGALAGNDPSTHAPALEALEAVDADETSSWGVFAAEGPGLRVVASDSEEGWTLSGEKPWCSLARRLSHALVTAHTSDTTRRLFAVNLRGPGIAAHHGPWVSRGLTDVVSAPVTFTAAAAIPIGDDSWYLDRPGFAWGGIGVAACWWGGAIGIARTLADSFDTREPDQLALAHLGAIDAALDGARTSLVAAARIADGEESTDIPPSIIARRVRAVTVDAVERTLRGVRHALGPAPLTTDRDYARRVADLEIYVRQHHAERDDAALGRAVHEHGVAPW</sequence>
<gene>
    <name evidence="1" type="ORF">ESP50_06715</name>
</gene>
<comment type="caution">
    <text evidence="1">The sequence shown here is derived from an EMBL/GenBank/DDBJ whole genome shotgun (WGS) entry which is preliminary data.</text>
</comment>
<dbReference type="RefSeq" id="WP_129173411.1">
    <property type="nucleotide sequence ID" value="NZ_JACCBI010000001.1"/>
</dbReference>
<dbReference type="GO" id="GO:0016627">
    <property type="term" value="F:oxidoreductase activity, acting on the CH-CH group of donors"/>
    <property type="evidence" value="ECO:0007669"/>
    <property type="project" value="InterPro"/>
</dbReference>
<keyword evidence="2" id="KW-1185">Reference proteome</keyword>
<proteinExistence type="predicted"/>
<dbReference type="Gene3D" id="2.40.110.10">
    <property type="entry name" value="Butyryl-CoA Dehydrogenase, subunit A, domain 2"/>
    <property type="match status" value="1"/>
</dbReference>
<dbReference type="EMBL" id="SDPM01000003">
    <property type="protein sequence ID" value="RXZ86757.1"/>
    <property type="molecule type" value="Genomic_DNA"/>
</dbReference>
<name>A0A4Q2M637_9MICO</name>
<dbReference type="AlphaFoldDB" id="A0A4Q2M637"/>
<dbReference type="SUPFAM" id="SSF56645">
    <property type="entry name" value="Acyl-CoA dehydrogenase NM domain-like"/>
    <property type="match status" value="1"/>
</dbReference>
<dbReference type="InterPro" id="IPR009100">
    <property type="entry name" value="AcylCoA_DH/oxidase_NM_dom_sf"/>
</dbReference>
<evidence type="ECO:0000313" key="1">
    <source>
        <dbReference type="EMBL" id="RXZ86757.1"/>
    </source>
</evidence>
<organism evidence="1 2">
    <name type="scientific">Agromyces atrinae</name>
    <dbReference type="NCBI Taxonomy" id="592376"/>
    <lineage>
        <taxon>Bacteria</taxon>
        <taxon>Bacillati</taxon>
        <taxon>Actinomycetota</taxon>
        <taxon>Actinomycetes</taxon>
        <taxon>Micrococcales</taxon>
        <taxon>Microbacteriaceae</taxon>
        <taxon>Agromyces</taxon>
    </lineage>
</organism>
<reference evidence="1 2" key="1">
    <citation type="submission" date="2019-01" db="EMBL/GenBank/DDBJ databases">
        <title>Agromyces.</title>
        <authorList>
            <person name="Li J."/>
        </authorList>
    </citation>
    <scope>NUCLEOTIDE SEQUENCE [LARGE SCALE GENOMIC DNA]</scope>
    <source>
        <strain evidence="1 2">DSM 23870</strain>
    </source>
</reference>
<dbReference type="InterPro" id="IPR046373">
    <property type="entry name" value="Acyl-CoA_Oxase/DH_mid-dom_sf"/>
</dbReference>
<dbReference type="Proteomes" id="UP000292686">
    <property type="component" value="Unassembled WGS sequence"/>
</dbReference>
<evidence type="ECO:0000313" key="2">
    <source>
        <dbReference type="Proteomes" id="UP000292686"/>
    </source>
</evidence>
<protein>
    <submittedName>
        <fullName evidence="1">Acyl-CoA dehydrogenase</fullName>
    </submittedName>
</protein>